<dbReference type="Gene3D" id="1.25.10.10">
    <property type="entry name" value="Leucine-rich Repeat Variant"/>
    <property type="match status" value="1"/>
</dbReference>
<dbReference type="GO" id="GO:0030178">
    <property type="term" value="P:negative regulation of Wnt signaling pathway"/>
    <property type="evidence" value="ECO:0007669"/>
    <property type="project" value="TreeGrafter"/>
</dbReference>
<feature type="compositionally biased region" description="Polar residues" evidence="2">
    <location>
        <begin position="1052"/>
        <end position="1061"/>
    </location>
</feature>
<reference evidence="4" key="2">
    <citation type="journal article" date="2023" name="MicroPubl. Biol.">
        <title>Gene model for the ortholog of gig in Drosophila eugracilis.</title>
        <authorList>
            <person name="Lawson M.E."/>
            <person name="Croslyn C."/>
            <person name="Ward V."/>
            <person name="Stamm J."/>
            <person name="Goodman A."/>
            <person name="Rele C.P."/>
        </authorList>
    </citation>
    <scope>NUCLEOTIDE SEQUENCE</scope>
</reference>
<dbReference type="GO" id="GO:0046627">
    <property type="term" value="P:negative regulation of insulin receptor signaling pathway"/>
    <property type="evidence" value="ECO:0007669"/>
    <property type="project" value="TreeGrafter"/>
</dbReference>
<feature type="compositionally biased region" description="Low complexity" evidence="2">
    <location>
        <begin position="1128"/>
        <end position="1141"/>
    </location>
</feature>
<evidence type="ECO:0000313" key="4">
    <source>
        <dbReference type="EMBL" id="DBA35921.1"/>
    </source>
</evidence>
<dbReference type="GO" id="GO:0032007">
    <property type="term" value="P:negative regulation of TOR signaling"/>
    <property type="evidence" value="ECO:0007669"/>
    <property type="project" value="InterPro"/>
</dbReference>
<dbReference type="PANTHER" id="PTHR10063">
    <property type="entry name" value="TUBERIN"/>
    <property type="match status" value="1"/>
</dbReference>
<proteinExistence type="evidence at transcript level"/>
<reference evidence="4" key="1">
    <citation type="journal article" date="2022" name="F1000Research">
        <title>Manual annotation of Drosophila genes: a Genomics Education Partnership protocol.</title>
        <authorList>
            <person name="Rele C.P."/>
            <person name="Sandlin K.M."/>
            <person name="Leung W."/>
            <person name="Reed L.K."/>
        </authorList>
    </citation>
    <scope>NUCLEOTIDE SEQUENCE</scope>
</reference>
<name>A0AA97IQF3_DROEU</name>
<feature type="region of interest" description="Disordered" evidence="2">
    <location>
        <begin position="1311"/>
        <end position="1341"/>
    </location>
</feature>
<feature type="domain" description="Rap-GAP" evidence="3">
    <location>
        <begin position="1577"/>
        <end position="1803"/>
    </location>
</feature>
<dbReference type="PRINTS" id="PR01431">
    <property type="entry name" value="TUBERIN"/>
</dbReference>
<dbReference type="InterPro" id="IPR018515">
    <property type="entry name" value="Tuberin-type_domain"/>
</dbReference>
<keyword evidence="1" id="KW-0343">GTPase activation</keyword>
<feature type="region of interest" description="Disordered" evidence="2">
    <location>
        <begin position="1029"/>
        <end position="1141"/>
    </location>
</feature>
<dbReference type="InterPro" id="IPR011989">
    <property type="entry name" value="ARM-like"/>
</dbReference>
<dbReference type="PROSITE" id="PS50085">
    <property type="entry name" value="RAPGAP"/>
    <property type="match status" value="1"/>
</dbReference>
<evidence type="ECO:0000256" key="1">
    <source>
        <dbReference type="ARBA" id="ARBA00022468"/>
    </source>
</evidence>
<feature type="compositionally biased region" description="Polar residues" evidence="2">
    <location>
        <begin position="919"/>
        <end position="931"/>
    </location>
</feature>
<dbReference type="Pfam" id="PF03542">
    <property type="entry name" value="Tuberin"/>
    <property type="match status" value="1"/>
</dbReference>
<feature type="compositionally biased region" description="Polar residues" evidence="2">
    <location>
        <begin position="1325"/>
        <end position="1341"/>
    </location>
</feature>
<evidence type="ECO:0000256" key="2">
    <source>
        <dbReference type="SAM" id="MobiDB-lite"/>
    </source>
</evidence>
<feature type="compositionally biased region" description="Low complexity" evidence="2">
    <location>
        <begin position="1062"/>
        <end position="1081"/>
    </location>
</feature>
<feature type="compositionally biased region" description="Polar residues" evidence="2">
    <location>
        <begin position="1118"/>
        <end position="1127"/>
    </location>
</feature>
<accession>A0AA97IQF3</accession>
<feature type="region of interest" description="Disordered" evidence="2">
    <location>
        <begin position="1406"/>
        <end position="1500"/>
    </location>
</feature>
<gene>
    <name evidence="4" type="primary">DeugGB2_gig-PA</name>
</gene>
<dbReference type="FunFam" id="3.40.50.11210:FF:000007">
    <property type="entry name" value="Tuberous sclerosis 2"/>
    <property type="match status" value="1"/>
</dbReference>
<dbReference type="SUPFAM" id="SSF111347">
    <property type="entry name" value="Rap/Ran-GAP"/>
    <property type="match status" value="1"/>
</dbReference>
<dbReference type="GO" id="GO:0051898">
    <property type="term" value="P:negative regulation of phosphatidylinositol 3-kinase/protein kinase B signal transduction"/>
    <property type="evidence" value="ECO:0007669"/>
    <property type="project" value="TreeGrafter"/>
</dbReference>
<organism evidence="4">
    <name type="scientific">Drosophila eugracilis</name>
    <name type="common">Fruit fly</name>
    <dbReference type="NCBI Taxonomy" id="29029"/>
    <lineage>
        <taxon>Eukaryota</taxon>
        <taxon>Metazoa</taxon>
        <taxon>Ecdysozoa</taxon>
        <taxon>Arthropoda</taxon>
        <taxon>Hexapoda</taxon>
        <taxon>Insecta</taxon>
        <taxon>Pterygota</taxon>
        <taxon>Neoptera</taxon>
        <taxon>Endopterygota</taxon>
        <taxon>Diptera</taxon>
        <taxon>Brachycera</taxon>
        <taxon>Muscomorpha</taxon>
        <taxon>Ephydroidea</taxon>
        <taxon>Drosophilidae</taxon>
        <taxon>Drosophila</taxon>
        <taxon>Sophophora</taxon>
    </lineage>
</organism>
<dbReference type="InterPro" id="IPR024584">
    <property type="entry name" value="Tuberin_N"/>
</dbReference>
<dbReference type="EMBL" id="BK064643">
    <property type="protein sequence ID" value="DBA35921.1"/>
    <property type="molecule type" value="mRNA"/>
</dbReference>
<dbReference type="PANTHER" id="PTHR10063:SF0">
    <property type="entry name" value="TUBERIN"/>
    <property type="match status" value="1"/>
</dbReference>
<dbReference type="GO" id="GO:0051056">
    <property type="term" value="P:regulation of small GTPase mediated signal transduction"/>
    <property type="evidence" value="ECO:0007669"/>
    <property type="project" value="InterPro"/>
</dbReference>
<dbReference type="InterPro" id="IPR027107">
    <property type="entry name" value="Tuberin/Ral-act_asu"/>
</dbReference>
<dbReference type="InterPro" id="IPR003913">
    <property type="entry name" value="Tuberin"/>
</dbReference>
<dbReference type="GO" id="GO:0005634">
    <property type="term" value="C:nucleus"/>
    <property type="evidence" value="ECO:0007669"/>
    <property type="project" value="InterPro"/>
</dbReference>
<dbReference type="Gene3D" id="3.40.50.11210">
    <property type="entry name" value="Rap/Ran-GAP"/>
    <property type="match status" value="1"/>
</dbReference>
<dbReference type="Pfam" id="PF11864">
    <property type="entry name" value="DUF3384"/>
    <property type="match status" value="1"/>
</dbReference>
<dbReference type="GO" id="GO:0051726">
    <property type="term" value="P:regulation of cell cycle"/>
    <property type="evidence" value="ECO:0007669"/>
    <property type="project" value="TreeGrafter"/>
</dbReference>
<sequence length="1838" mass="203443">MSSKDKSKFKQFIKTLPAGYVGERTLRPEFERELRPEQPVAQRCRMLKELGDTQLQNFNLDETAVTVLFKLTNDLIVPNKPAETRQIALSFYKRLIHTQYKNLTIMREKFFLVIQNHEAREDLRHLLELLDTLTDNGKDITNFEEKIGKFMLLWIPAIAEANLLSPYLDMLVNLIKFNAAHLDKDILVGIVQNACDLSCSVTVNEIGLQCLTILEMVIGYTIFPSEPLPQCITTLCRTVNHAPYCPSSFKIMKNLLGTQLGYHSMKMMCSILNDRTLYDDAHLLRGAVFHLNMNIFGSNIIFQVSPMTYATNVLTAFLRALDSRQVIVTFEVILSVRMVINKRQLSEIIWDRICDIMSSIVSNIEYYEATNINKDRLHHLQINFHENIDCIEKLLQQDRSQILGNVERIYDLIERVADRRPEASVLALIEYRSRRVTATRPEWLQVLAQFVRRYYRMSNVNVRIKTIEALVRIMDQNRACYEEEILSRVVLVHLSQIHQEPSVQVRVAVARALSNFATHCDTKRCMDLLDILEALINRPFEHTRHGSAGDASLPDVAVGLIYNESEIEDIIAAVDGLVKVFAIKLHRLPAVHALKIFNILLDHLELHYDRPKIFDNISVVRHKIFSFLLKARANGSYHIGYPEGSKEVVKFSQYLGIDSPLLPQAHTTAISIRRVCKLIVRCLVHDTDYQVFQLVIKELPKVLQNKALVQGNDIEELANSLLKINVVSNNKFKRPTDEFHALVLPAIASLVIYHESLQPQHHYGIITALNSRVLTGIASVCINTMTILILEMPEALMRKLPDVLLQMSKMSDTKALATPVLEFLSLLIHLSKHLFANFTSMHNMYVFAITLPYTKPHRYDHYTVSLAHHIIAGWFLKCKLELRKNCVNYIKSSIQSNARMLSSDIVNLNEDSSNRKRSTSLTERGSRNNASAWNDLEMRPQMDNGLRNFHAELAETCFDFLARHTYSPCPSMPKRLPAAQFLLKDGVSQTWLVGHNLVTITTSGCPSAPTRSGLCERCAQLGKAPSISLNSKSLSDAAPPLSPERERRYTKVSLQHSSGNESAGSTELTSSSSSNSAATGGHPHRQISNSSTASLDALSRRGSNPEALGSGMGEGPHTGSNTSLLGNSVSQSSVSMSPSSGSVVQQPVCVRACTGWAEVLVRRPTGNISWITRIQNPITNDCFGQDLPLNNVVSLFLPTAHGGVFGPDNTIQVPPHPLVDPEPEPEVNPAAAPQASALRSRMVAKARALQRQEEIHSVGGGNGNGNGNTSSSGAAAAIPIPRVSATGKRGKDAALCGSVSDGEADDDSLAFEDAQSRARNPVRRVNSSPEMSSSWRQSFLTNKPTPLSQEIVKTIADEPQSQLTLKKKSVQYSTKDMRVSCEAIPEEIAGSTPPSQAAALALQPESGTLPPKQHSADDVSSQVSGSSTLQSGGSTLKLGKPPLSPGQPLLSLLTTGRTTSFGGTSVPQPGVLAKSSSSGTNGANDGVISTDYDNGNNGNGDMMRGRSKTISVVREVNNGNARLPPASSFRNFGPAKPPINAKLCMNPSFIFLQLYSTGQLGVTDEPLKVGPENNSAVTLIDLVPPFETHKIGVLYVGQGQCNNEVEILRNSHGSARYVNFLHNIGTLVSLKEAEQNNLFIMLDRNGADGKFAYIWKDDILQVTFHVATLMPTNLQDDPNCNEKKSHIGNDFVKIIYNESGEEYNLNTISGQFNYACVIVEPLELNSNRVYVLARSEISKFVCHAEHRIVSDRSAPLLARQMALHANLASLVYQSVQKKHPYASNWLERLRQLKRLRSKLIEGQNSQQKSGSASSGIGINASAIGSELDDQRGDFIKYT</sequence>
<dbReference type="GO" id="GO:0033596">
    <property type="term" value="C:TSC1-TSC2 complex"/>
    <property type="evidence" value="ECO:0007669"/>
    <property type="project" value="InterPro"/>
</dbReference>
<protein>
    <submittedName>
        <fullName evidence="4">Gigas</fullName>
    </submittedName>
</protein>
<dbReference type="InterPro" id="IPR035974">
    <property type="entry name" value="Rap/Ran-GAP_sf"/>
</dbReference>
<feature type="region of interest" description="Disordered" evidence="2">
    <location>
        <begin position="1255"/>
        <end position="1275"/>
    </location>
</feature>
<feature type="compositionally biased region" description="Low complexity" evidence="2">
    <location>
        <begin position="1419"/>
        <end position="1465"/>
    </location>
</feature>
<evidence type="ECO:0000259" key="3">
    <source>
        <dbReference type="PROSITE" id="PS50085"/>
    </source>
</evidence>
<dbReference type="InterPro" id="IPR016024">
    <property type="entry name" value="ARM-type_fold"/>
</dbReference>
<feature type="compositionally biased region" description="Polar residues" evidence="2">
    <location>
        <begin position="1474"/>
        <end position="1483"/>
    </location>
</feature>
<feature type="region of interest" description="Disordered" evidence="2">
    <location>
        <begin position="912"/>
        <end position="931"/>
    </location>
</feature>
<dbReference type="Pfam" id="PF02145">
    <property type="entry name" value="Rap_GAP"/>
    <property type="match status" value="1"/>
</dbReference>
<dbReference type="InterPro" id="IPR000331">
    <property type="entry name" value="Rap/Ran_GAP_dom"/>
</dbReference>
<dbReference type="SUPFAM" id="SSF48371">
    <property type="entry name" value="ARM repeat"/>
    <property type="match status" value="1"/>
</dbReference>
<dbReference type="GO" id="GO:0005096">
    <property type="term" value="F:GTPase activator activity"/>
    <property type="evidence" value="ECO:0007669"/>
    <property type="project" value="UniProtKB-KW"/>
</dbReference>